<organism evidence="2 3">
    <name type="scientific">Bacteroides caecicola</name>
    <dbReference type="NCBI Taxonomy" id="1462569"/>
    <lineage>
        <taxon>Bacteria</taxon>
        <taxon>Pseudomonadati</taxon>
        <taxon>Bacteroidota</taxon>
        <taxon>Bacteroidia</taxon>
        <taxon>Bacteroidales</taxon>
        <taxon>Bacteroidaceae</taxon>
        <taxon>Bacteroides</taxon>
    </lineage>
</organism>
<sequence length="230" mass="26969">MKRHRSYEFYAAKYLNDLGYTTDVTNAVGDWGVDIFALKDGIKYAVQVKMYGVSKTKISRKDIMELYGAMEYFDCQAAIVIYNGMINNDSWIVANKLGIKMIYLDYEKMEKELPEDEQINDYIHSLHNIWNNHVMPLAYKRLSNGNGLSYEIGEVTDGYIEVYSQQNKKNKIKIDEFKWIIDRIRHYGEAYSIDLRNELKSRHSSMVTMIFANIPLFKVTYNPRKIVFSD</sequence>
<keyword evidence="3" id="KW-1185">Reference proteome</keyword>
<dbReference type="PANTHER" id="PTHR30015">
    <property type="entry name" value="MRR RESTRICTION SYSTEM PROTEIN"/>
    <property type="match status" value="1"/>
</dbReference>
<proteinExistence type="predicted"/>
<dbReference type="Pfam" id="PF04471">
    <property type="entry name" value="Mrr_cat"/>
    <property type="match status" value="1"/>
</dbReference>
<evidence type="ECO:0000313" key="2">
    <source>
        <dbReference type="EMBL" id="MBM6806635.1"/>
    </source>
</evidence>
<comment type="caution">
    <text evidence="2">The sequence shown here is derived from an EMBL/GenBank/DDBJ whole genome shotgun (WGS) entry which is preliminary data.</text>
</comment>
<dbReference type="Proteomes" id="UP000782117">
    <property type="component" value="Unassembled WGS sequence"/>
</dbReference>
<feature type="domain" description="Restriction endonuclease type IV Mrr" evidence="1">
    <location>
        <begin position="5"/>
        <end position="102"/>
    </location>
</feature>
<protein>
    <submittedName>
        <fullName evidence="2">Restriction endonuclease</fullName>
    </submittedName>
</protein>
<evidence type="ECO:0000313" key="3">
    <source>
        <dbReference type="Proteomes" id="UP000782117"/>
    </source>
</evidence>
<dbReference type="InterPro" id="IPR011856">
    <property type="entry name" value="tRNA_endonuc-like_dom_sf"/>
</dbReference>
<dbReference type="SUPFAM" id="SSF52980">
    <property type="entry name" value="Restriction endonuclease-like"/>
    <property type="match status" value="1"/>
</dbReference>
<keyword evidence="2" id="KW-0255">Endonuclease</keyword>
<evidence type="ECO:0000259" key="1">
    <source>
        <dbReference type="Pfam" id="PF04471"/>
    </source>
</evidence>
<reference evidence="2 3" key="1">
    <citation type="journal article" date="2021" name="Sci. Rep.">
        <title>The distribution of antibiotic resistance genes in chicken gut microbiota commensals.</title>
        <authorList>
            <person name="Juricova H."/>
            <person name="Matiasovicova J."/>
            <person name="Kubasova T."/>
            <person name="Cejkova D."/>
            <person name="Rychlik I."/>
        </authorList>
    </citation>
    <scope>NUCLEOTIDE SEQUENCE [LARGE SCALE GENOMIC DNA]</scope>
    <source>
        <strain evidence="2 3">An768</strain>
    </source>
</reference>
<dbReference type="InterPro" id="IPR007560">
    <property type="entry name" value="Restrct_endonuc_IV_Mrr"/>
</dbReference>
<name>A0ABS2F8P6_9BACE</name>
<dbReference type="Gene3D" id="3.40.1350.10">
    <property type="match status" value="1"/>
</dbReference>
<dbReference type="InterPro" id="IPR052906">
    <property type="entry name" value="Type_IV_Methyl-Rstrct_Enzyme"/>
</dbReference>
<dbReference type="GO" id="GO:0004519">
    <property type="term" value="F:endonuclease activity"/>
    <property type="evidence" value="ECO:0007669"/>
    <property type="project" value="UniProtKB-KW"/>
</dbReference>
<dbReference type="RefSeq" id="WP_204500461.1">
    <property type="nucleotide sequence ID" value="NZ_JACJKJ010000009.1"/>
</dbReference>
<gene>
    <name evidence="2" type="ORF">H6A24_09020</name>
</gene>
<keyword evidence="2" id="KW-0378">Hydrolase</keyword>
<dbReference type="PANTHER" id="PTHR30015:SF6">
    <property type="entry name" value="SLL1429 PROTEIN"/>
    <property type="match status" value="1"/>
</dbReference>
<dbReference type="InterPro" id="IPR011335">
    <property type="entry name" value="Restrct_endonuc-II-like"/>
</dbReference>
<keyword evidence="2" id="KW-0540">Nuclease</keyword>
<dbReference type="EMBL" id="JACJKJ010000009">
    <property type="protein sequence ID" value="MBM6806635.1"/>
    <property type="molecule type" value="Genomic_DNA"/>
</dbReference>
<accession>A0ABS2F8P6</accession>